<evidence type="ECO:0000313" key="3">
    <source>
        <dbReference type="Proteomes" id="UP000499080"/>
    </source>
</evidence>
<dbReference type="PANTHER" id="PTHR45786">
    <property type="entry name" value="DNA BINDING PROTEIN-LIKE"/>
    <property type="match status" value="1"/>
</dbReference>
<feature type="region of interest" description="Disordered" evidence="1">
    <location>
        <begin position="20"/>
        <end position="71"/>
    </location>
</feature>
<protein>
    <submittedName>
        <fullName evidence="2">Uncharacterized protein</fullName>
    </submittedName>
</protein>
<gene>
    <name evidence="2" type="ORF">AVEN_191800_1</name>
</gene>
<evidence type="ECO:0000256" key="1">
    <source>
        <dbReference type="SAM" id="MobiDB-lite"/>
    </source>
</evidence>
<dbReference type="EMBL" id="BGPR01007614">
    <property type="protein sequence ID" value="GBN28214.1"/>
    <property type="molecule type" value="Genomic_DNA"/>
</dbReference>
<dbReference type="AlphaFoldDB" id="A0A4Y2MPF7"/>
<name>A0A4Y2MPF7_ARAVE</name>
<evidence type="ECO:0000313" key="2">
    <source>
        <dbReference type="EMBL" id="GBN28214.1"/>
    </source>
</evidence>
<proteinExistence type="predicted"/>
<reference evidence="2 3" key="1">
    <citation type="journal article" date="2019" name="Sci. Rep.">
        <title>Orb-weaving spider Araneus ventricosus genome elucidates the spidroin gene catalogue.</title>
        <authorList>
            <person name="Kono N."/>
            <person name="Nakamura H."/>
            <person name="Ohtoshi R."/>
            <person name="Moran D.A.P."/>
            <person name="Shinohara A."/>
            <person name="Yoshida Y."/>
            <person name="Fujiwara M."/>
            <person name="Mori M."/>
            <person name="Tomita M."/>
            <person name="Arakawa K."/>
        </authorList>
    </citation>
    <scope>NUCLEOTIDE SEQUENCE [LARGE SCALE GENOMIC DNA]</scope>
</reference>
<comment type="caution">
    <text evidence="2">The sequence shown here is derived from an EMBL/GenBank/DDBJ whole genome shotgun (WGS) entry which is preliminary data.</text>
</comment>
<dbReference type="Proteomes" id="UP000499080">
    <property type="component" value="Unassembled WGS sequence"/>
</dbReference>
<feature type="compositionally biased region" description="Basic residues" evidence="1">
    <location>
        <begin position="40"/>
        <end position="49"/>
    </location>
</feature>
<accession>A0A4Y2MPF7</accession>
<dbReference type="PANTHER" id="PTHR45786:SF74">
    <property type="entry name" value="ATP-DEPENDENT DNA HELICASE"/>
    <property type="match status" value="1"/>
</dbReference>
<organism evidence="2 3">
    <name type="scientific">Araneus ventricosus</name>
    <name type="common">Orbweaver spider</name>
    <name type="synonym">Epeira ventricosa</name>
    <dbReference type="NCBI Taxonomy" id="182803"/>
    <lineage>
        <taxon>Eukaryota</taxon>
        <taxon>Metazoa</taxon>
        <taxon>Ecdysozoa</taxon>
        <taxon>Arthropoda</taxon>
        <taxon>Chelicerata</taxon>
        <taxon>Arachnida</taxon>
        <taxon>Araneae</taxon>
        <taxon>Araneomorphae</taxon>
        <taxon>Entelegynae</taxon>
        <taxon>Araneoidea</taxon>
        <taxon>Araneidae</taxon>
        <taxon>Araneus</taxon>
    </lineage>
</organism>
<dbReference type="OrthoDB" id="7698527at2759"/>
<sequence>MLTPSQGIYKWHLPSGHFSKSAGGTKSHLSRISDGISMAKPKRKLKKRSSGSGAGKKFLPSGTHRTASTQPSHCFSGTCSFSDGEKCLNHIQTSSSRSGQKFLPSTPKVPIGNVSGRNGEHWLGLQDLLTSDSLESKNYRKHIREYNSALAFASIGAQIKPLPGTGPYCYRIHGKIYHMVSPLNSDHNKPGLDSMSRAINPFIDCYLQMHRIIEENPATNIRMVFMENGDLDLRGYNQPTSRTEIAAIFVGDCGEQPANRDI</sequence>
<keyword evidence="3" id="KW-1185">Reference proteome</keyword>